<dbReference type="KEGG" id="ast:Asulf_01739"/>
<proteinExistence type="predicted"/>
<protein>
    <submittedName>
        <fullName evidence="1">Triphosphoribosyl-dephospho-CoA synthetase</fullName>
    </submittedName>
</protein>
<dbReference type="GeneID" id="15393374"/>
<gene>
    <name evidence="1" type="ORF">Asulf_01739</name>
</gene>
<keyword evidence="2" id="KW-1185">Reference proteome</keyword>
<dbReference type="Gene3D" id="1.10.4200.10">
    <property type="entry name" value="Triphosphoribosyl-dephospho-CoA protein"/>
    <property type="match status" value="1"/>
</dbReference>
<evidence type="ECO:0000313" key="2">
    <source>
        <dbReference type="Proteomes" id="UP000013307"/>
    </source>
</evidence>
<dbReference type="AlphaFoldDB" id="N0BN33"/>
<name>N0BN33_9EURY</name>
<dbReference type="GO" id="GO:0046917">
    <property type="term" value="F:triphosphoribosyl-dephospho-CoA synthase activity"/>
    <property type="evidence" value="ECO:0007669"/>
    <property type="project" value="InterPro"/>
</dbReference>
<dbReference type="Proteomes" id="UP000013307">
    <property type="component" value="Chromosome"/>
</dbReference>
<dbReference type="EMBL" id="CP005290">
    <property type="protein sequence ID" value="AGK61710.1"/>
    <property type="molecule type" value="Genomic_DNA"/>
</dbReference>
<dbReference type="InterPro" id="IPR002736">
    <property type="entry name" value="CitG"/>
</dbReference>
<dbReference type="STRING" id="387631.Asulf_01739"/>
<dbReference type="HOGENOM" id="CLU_063627_0_0_2"/>
<organism evidence="1 2">
    <name type="scientific">Archaeoglobus sulfaticallidus PM70-1</name>
    <dbReference type="NCBI Taxonomy" id="387631"/>
    <lineage>
        <taxon>Archaea</taxon>
        <taxon>Methanobacteriati</taxon>
        <taxon>Methanobacteriota</taxon>
        <taxon>Archaeoglobi</taxon>
        <taxon>Archaeoglobales</taxon>
        <taxon>Archaeoglobaceae</taxon>
        <taxon>Archaeoglobus</taxon>
    </lineage>
</organism>
<accession>N0BN33</accession>
<dbReference type="PANTHER" id="PTHR42280:SF1">
    <property type="entry name" value="CITG FAMILY PROTEIN"/>
    <property type="match status" value="1"/>
</dbReference>
<evidence type="ECO:0000313" key="1">
    <source>
        <dbReference type="EMBL" id="AGK61710.1"/>
    </source>
</evidence>
<dbReference type="PANTHER" id="PTHR42280">
    <property type="entry name" value="CITG FAMILY PROTEIN"/>
    <property type="match status" value="1"/>
</dbReference>
<dbReference type="eggNOG" id="arCOG04238">
    <property type="taxonomic scope" value="Archaea"/>
</dbReference>
<dbReference type="GO" id="GO:0005524">
    <property type="term" value="F:ATP binding"/>
    <property type="evidence" value="ECO:0007669"/>
    <property type="project" value="InterPro"/>
</dbReference>
<dbReference type="RefSeq" id="WP_015591308.1">
    <property type="nucleotide sequence ID" value="NC_021169.1"/>
</dbReference>
<dbReference type="Pfam" id="PF01874">
    <property type="entry name" value="CitG"/>
    <property type="match status" value="1"/>
</dbReference>
<sequence>MFKNEDEAVTSAVMAMILEVSGNPKAGNVDRDHNFPDLKYEHFIASAVSSFPVFRMAAKKELSCGELILRAVEDSSKWHKAKNVHFGAFLLLIPLLANWDAENSAKAGELSLQYLKNTTYKDSLHVLNAFRISSARVMGSKKLDLRDDDTERFITEERVNLYKWMSMAPKDNIIAKEIINSYTISVKQSRKLIEWYKELDDLNHAIVLCYHDMLSRLIDPLIISKFGRDAALEVSKKAGEIMNLPEKQRLDKIKEFDEELIEKGINPGSVADLTISTIYLAMLDGLRF</sequence>
<dbReference type="OrthoDB" id="85890at2157"/>
<reference evidence="1 2" key="1">
    <citation type="journal article" date="2013" name="Genome Announc.">
        <title>Complete Genome Sequence of the Thermophilic and Facultatively Chemolithoautotrophic Sulfate Reducer Archaeoglobus sulfaticallidus Strain PM70-1T.</title>
        <authorList>
            <person name="Stokke R."/>
            <person name="Hocking W.P."/>
            <person name="Steinsbu B.O."/>
            <person name="Steen I.H."/>
        </authorList>
    </citation>
    <scope>NUCLEOTIDE SEQUENCE [LARGE SCALE GENOMIC DNA]</scope>
    <source>
        <strain evidence="1">PM70-1</strain>
    </source>
</reference>